<dbReference type="InterPro" id="IPR012904">
    <property type="entry name" value="OGG_N"/>
</dbReference>
<dbReference type="Gene3D" id="3.30.310.260">
    <property type="match status" value="1"/>
</dbReference>
<reference evidence="11" key="1">
    <citation type="submission" date="2020-08" db="EMBL/GenBank/DDBJ databases">
        <title>Genome public.</title>
        <authorList>
            <person name="Liu C."/>
            <person name="Sun Q."/>
        </authorList>
    </citation>
    <scope>NUCLEOTIDE SEQUENCE</scope>
    <source>
        <strain evidence="11">NSJ-53</strain>
    </source>
</reference>
<dbReference type="InterPro" id="IPR023170">
    <property type="entry name" value="HhH_base_excis_C"/>
</dbReference>
<dbReference type="SUPFAM" id="SSF55945">
    <property type="entry name" value="TATA-box binding protein-like"/>
    <property type="match status" value="1"/>
</dbReference>
<organism evidence="11 12">
    <name type="scientific">Gehongia tenuis</name>
    <dbReference type="NCBI Taxonomy" id="2763655"/>
    <lineage>
        <taxon>Bacteria</taxon>
        <taxon>Bacillati</taxon>
        <taxon>Bacillota</taxon>
        <taxon>Clostridia</taxon>
        <taxon>Christensenellales</taxon>
        <taxon>Christensenellaceae</taxon>
        <taxon>Gehongia</taxon>
    </lineage>
</organism>
<keyword evidence="7" id="KW-0511">Multifunctional enzyme</keyword>
<evidence type="ECO:0000256" key="9">
    <source>
        <dbReference type="ARBA" id="ARBA00044632"/>
    </source>
</evidence>
<evidence type="ECO:0000256" key="5">
    <source>
        <dbReference type="ARBA" id="ARBA00023204"/>
    </source>
</evidence>
<feature type="domain" description="HhH-GPD" evidence="10">
    <location>
        <begin position="116"/>
        <end position="274"/>
    </location>
</feature>
<dbReference type="Gene3D" id="1.10.1670.10">
    <property type="entry name" value="Helix-hairpin-Helix base-excision DNA repair enzymes (C-terminal)"/>
    <property type="match status" value="1"/>
</dbReference>
<keyword evidence="12" id="KW-1185">Reference proteome</keyword>
<evidence type="ECO:0000313" key="12">
    <source>
        <dbReference type="Proteomes" id="UP000623172"/>
    </source>
</evidence>
<evidence type="ECO:0000256" key="8">
    <source>
        <dbReference type="ARBA" id="ARBA00023295"/>
    </source>
</evidence>
<keyword evidence="6" id="KW-0456">Lyase</keyword>
<gene>
    <name evidence="11" type="ORF">H8696_06695</name>
</gene>
<dbReference type="GO" id="GO:0006289">
    <property type="term" value="P:nucleotide-excision repair"/>
    <property type="evidence" value="ECO:0007669"/>
    <property type="project" value="InterPro"/>
</dbReference>
<evidence type="ECO:0000256" key="7">
    <source>
        <dbReference type="ARBA" id="ARBA00023268"/>
    </source>
</evidence>
<dbReference type="PANTHER" id="PTHR10242:SF2">
    <property type="entry name" value="N-GLYCOSYLASE_DNA LYASE"/>
    <property type="match status" value="1"/>
</dbReference>
<dbReference type="Proteomes" id="UP000623172">
    <property type="component" value="Unassembled WGS sequence"/>
</dbReference>
<dbReference type="Pfam" id="PF07934">
    <property type="entry name" value="OGG_N"/>
    <property type="match status" value="1"/>
</dbReference>
<dbReference type="PANTHER" id="PTHR10242">
    <property type="entry name" value="8-OXOGUANINE DNA GLYCOSYLASE"/>
    <property type="match status" value="1"/>
</dbReference>
<keyword evidence="3" id="KW-0227">DNA damage</keyword>
<dbReference type="CDD" id="cd00056">
    <property type="entry name" value="ENDO3c"/>
    <property type="match status" value="1"/>
</dbReference>
<dbReference type="InterPro" id="IPR052054">
    <property type="entry name" value="Oxidative_DNA_repair_enzyme"/>
</dbReference>
<comment type="similarity">
    <text evidence="1">Belongs to the type-1 OGG1 family.</text>
</comment>
<evidence type="ECO:0000256" key="1">
    <source>
        <dbReference type="ARBA" id="ARBA00010679"/>
    </source>
</evidence>
<protein>
    <recommendedName>
        <fullName evidence="2">DNA-(apurinic or apyrimidinic site) lyase</fullName>
        <ecNumber evidence="2">4.2.99.18</ecNumber>
    </recommendedName>
</protein>
<dbReference type="Pfam" id="PF00730">
    <property type="entry name" value="HhH-GPD"/>
    <property type="match status" value="1"/>
</dbReference>
<sequence length="281" mass="31582">MKTVVWGPGVKVTGVQHFDLEKTLFCGQAFRWTAERTRFFGVARGRALEAWQEEDSIFLSPCTLKEFDEIWQEYFDLKRDYGRLQSEARAFVGDEILPDIHILRQPLFETLITFILSANNHIPRIRGLVERLAERAGKPIPDWPGAYDFPGPEDLAGLSEAELRSLGCGYRAPFLAETAQRVMEGCLEGVGELPYDEAKKRLMALPGVGDKVADCTLLYGAGCMEAFPVDVWVHRALKERWGVEGSRPKLALEARKRFGVHGGYLQQVLFYESRQAGGKGA</sequence>
<dbReference type="SUPFAM" id="SSF48150">
    <property type="entry name" value="DNA-glycosylase"/>
    <property type="match status" value="1"/>
</dbReference>
<comment type="caution">
    <text evidence="11">The sequence shown here is derived from an EMBL/GenBank/DDBJ whole genome shotgun (WGS) entry which is preliminary data.</text>
</comment>
<keyword evidence="4" id="KW-0378">Hydrolase</keyword>
<dbReference type="EC" id="4.2.99.18" evidence="2"/>
<dbReference type="EMBL" id="JACRSR010000002">
    <property type="protein sequence ID" value="MBC8531535.1"/>
    <property type="molecule type" value="Genomic_DNA"/>
</dbReference>
<dbReference type="GO" id="GO:0140078">
    <property type="term" value="F:class I DNA-(apurinic or apyrimidinic site) endonuclease activity"/>
    <property type="evidence" value="ECO:0007669"/>
    <property type="project" value="UniProtKB-EC"/>
</dbReference>
<evidence type="ECO:0000256" key="6">
    <source>
        <dbReference type="ARBA" id="ARBA00023239"/>
    </source>
</evidence>
<dbReference type="GO" id="GO:0006284">
    <property type="term" value="P:base-excision repair"/>
    <property type="evidence" value="ECO:0007669"/>
    <property type="project" value="InterPro"/>
</dbReference>
<accession>A0A926D360</accession>
<dbReference type="GO" id="GO:0008534">
    <property type="term" value="F:oxidized purine nucleobase lesion DNA N-glycosylase activity"/>
    <property type="evidence" value="ECO:0007669"/>
    <property type="project" value="InterPro"/>
</dbReference>
<evidence type="ECO:0000259" key="10">
    <source>
        <dbReference type="SMART" id="SM00478"/>
    </source>
</evidence>
<evidence type="ECO:0000256" key="3">
    <source>
        <dbReference type="ARBA" id="ARBA00022763"/>
    </source>
</evidence>
<evidence type="ECO:0000256" key="2">
    <source>
        <dbReference type="ARBA" id="ARBA00012720"/>
    </source>
</evidence>
<dbReference type="GO" id="GO:0003684">
    <property type="term" value="F:damaged DNA binding"/>
    <property type="evidence" value="ECO:0007669"/>
    <property type="project" value="InterPro"/>
</dbReference>
<evidence type="ECO:0000256" key="4">
    <source>
        <dbReference type="ARBA" id="ARBA00022801"/>
    </source>
</evidence>
<name>A0A926D360_9FIRM</name>
<keyword evidence="5" id="KW-0234">DNA repair</keyword>
<proteinExistence type="inferred from homology"/>
<keyword evidence="8" id="KW-0326">Glycosidase</keyword>
<comment type="catalytic activity">
    <reaction evidence="9">
        <text>2'-deoxyribonucleotide-(2'-deoxyribose 5'-phosphate)-2'-deoxyribonucleotide-DNA = a 3'-end 2'-deoxyribonucleotide-(2,3-dehydro-2,3-deoxyribose 5'-phosphate)-DNA + a 5'-end 5'-phospho-2'-deoxyribonucleoside-DNA + H(+)</text>
        <dbReference type="Rhea" id="RHEA:66592"/>
        <dbReference type="Rhea" id="RHEA-COMP:13180"/>
        <dbReference type="Rhea" id="RHEA-COMP:16897"/>
        <dbReference type="Rhea" id="RHEA-COMP:17067"/>
        <dbReference type="ChEBI" id="CHEBI:15378"/>
        <dbReference type="ChEBI" id="CHEBI:136412"/>
        <dbReference type="ChEBI" id="CHEBI:157695"/>
        <dbReference type="ChEBI" id="CHEBI:167181"/>
        <dbReference type="EC" id="4.2.99.18"/>
    </reaction>
</comment>
<dbReference type="InterPro" id="IPR011257">
    <property type="entry name" value="DNA_glycosylase"/>
</dbReference>
<dbReference type="AlphaFoldDB" id="A0A926D360"/>
<dbReference type="InterPro" id="IPR003265">
    <property type="entry name" value="HhH-GPD_domain"/>
</dbReference>
<evidence type="ECO:0000313" key="11">
    <source>
        <dbReference type="EMBL" id="MBC8531535.1"/>
    </source>
</evidence>
<dbReference type="RefSeq" id="WP_249316160.1">
    <property type="nucleotide sequence ID" value="NZ_JACRSR010000002.1"/>
</dbReference>
<dbReference type="Gene3D" id="1.10.340.30">
    <property type="entry name" value="Hypothetical protein, domain 2"/>
    <property type="match status" value="1"/>
</dbReference>
<dbReference type="SMART" id="SM00478">
    <property type="entry name" value="ENDO3c"/>
    <property type="match status" value="1"/>
</dbReference>